<evidence type="ECO:0000313" key="2">
    <source>
        <dbReference type="EMBL" id="MFC4834140.1"/>
    </source>
</evidence>
<proteinExistence type="predicted"/>
<dbReference type="SUPFAM" id="SSF89392">
    <property type="entry name" value="Prokaryotic lipoproteins and lipoprotein localization factors"/>
    <property type="match status" value="1"/>
</dbReference>
<organism evidence="2 3">
    <name type="scientific">Actinomycetospora chibensis</name>
    <dbReference type="NCBI Taxonomy" id="663606"/>
    <lineage>
        <taxon>Bacteria</taxon>
        <taxon>Bacillati</taxon>
        <taxon>Actinomycetota</taxon>
        <taxon>Actinomycetes</taxon>
        <taxon>Pseudonocardiales</taxon>
        <taxon>Pseudonocardiaceae</taxon>
        <taxon>Actinomycetospora</taxon>
    </lineage>
</organism>
<sequence length="268" mass="27175">MARRSGVLAVLALLLALVAGCGSDDPLTEVRDAVGRTYEERTARVAFTSRTGPPGTPGTEVTGSGVADLVARSADTTVTVPLLGGGTRVLLVGGQLYAQVPPAVALLVPGGRAWASIALDRLAAATLGGPLPQLAGTPTDPLQQVAALQGVTEARLVGPEPVDGTPTTHYAATVDLLATPAAADPAQRPAIDRLVAQIGTSRLPTDCWVDEQGLLRRIAQTTTAPERPGRPATSTAVTLDLTEHGLPVTVAPPPADQVTDIGALLPAG</sequence>
<dbReference type="EMBL" id="JBHSIM010000038">
    <property type="protein sequence ID" value="MFC4834140.1"/>
    <property type="molecule type" value="Genomic_DNA"/>
</dbReference>
<name>A0ABV9RP22_9PSEU</name>
<evidence type="ECO:0000256" key="1">
    <source>
        <dbReference type="SAM" id="SignalP"/>
    </source>
</evidence>
<evidence type="ECO:0008006" key="4">
    <source>
        <dbReference type="Google" id="ProtNLM"/>
    </source>
</evidence>
<gene>
    <name evidence="2" type="ORF">ACFPEL_17120</name>
</gene>
<accession>A0ABV9RP22</accession>
<dbReference type="Proteomes" id="UP001595909">
    <property type="component" value="Unassembled WGS sequence"/>
</dbReference>
<dbReference type="RefSeq" id="WP_274190572.1">
    <property type="nucleotide sequence ID" value="NZ_BAABHN010000038.1"/>
</dbReference>
<dbReference type="Gene3D" id="2.50.20.20">
    <property type="match status" value="1"/>
</dbReference>
<dbReference type="PROSITE" id="PS51257">
    <property type="entry name" value="PROKAR_LIPOPROTEIN"/>
    <property type="match status" value="1"/>
</dbReference>
<comment type="caution">
    <text evidence="2">The sequence shown here is derived from an EMBL/GenBank/DDBJ whole genome shotgun (WGS) entry which is preliminary data.</text>
</comment>
<feature type="chain" id="PRO_5045850031" description="LppX_LprAFG lipoprotein" evidence="1">
    <location>
        <begin position="24"/>
        <end position="268"/>
    </location>
</feature>
<keyword evidence="1" id="KW-0732">Signal</keyword>
<evidence type="ECO:0000313" key="3">
    <source>
        <dbReference type="Proteomes" id="UP001595909"/>
    </source>
</evidence>
<protein>
    <recommendedName>
        <fullName evidence="4">LppX_LprAFG lipoprotein</fullName>
    </recommendedName>
</protein>
<feature type="signal peptide" evidence="1">
    <location>
        <begin position="1"/>
        <end position="23"/>
    </location>
</feature>
<dbReference type="InterPro" id="IPR029046">
    <property type="entry name" value="LolA/LolB/LppX"/>
</dbReference>
<keyword evidence="3" id="KW-1185">Reference proteome</keyword>
<reference evidence="3" key="1">
    <citation type="journal article" date="2019" name="Int. J. Syst. Evol. Microbiol.">
        <title>The Global Catalogue of Microorganisms (GCM) 10K type strain sequencing project: providing services to taxonomists for standard genome sequencing and annotation.</title>
        <authorList>
            <consortium name="The Broad Institute Genomics Platform"/>
            <consortium name="The Broad Institute Genome Sequencing Center for Infectious Disease"/>
            <person name="Wu L."/>
            <person name="Ma J."/>
        </authorList>
    </citation>
    <scope>NUCLEOTIDE SEQUENCE [LARGE SCALE GENOMIC DNA]</scope>
    <source>
        <strain evidence="3">CCUG 50347</strain>
    </source>
</reference>